<dbReference type="Pfam" id="PF03155">
    <property type="entry name" value="Alg6_Alg8"/>
    <property type="match status" value="1"/>
</dbReference>
<proteinExistence type="inferred from homology"/>
<keyword evidence="9 10" id="KW-0472">Membrane</keyword>
<evidence type="ECO:0000256" key="2">
    <source>
        <dbReference type="ARBA" id="ARBA00004922"/>
    </source>
</evidence>
<feature type="transmembrane region" description="Helical" evidence="10">
    <location>
        <begin position="217"/>
        <end position="236"/>
    </location>
</feature>
<keyword evidence="6 10" id="KW-0812">Transmembrane</keyword>
<evidence type="ECO:0000256" key="7">
    <source>
        <dbReference type="ARBA" id="ARBA00022824"/>
    </source>
</evidence>
<keyword evidence="8 10" id="KW-1133">Transmembrane helix</keyword>
<feature type="transmembrane region" description="Helical" evidence="10">
    <location>
        <begin position="336"/>
        <end position="357"/>
    </location>
</feature>
<evidence type="ECO:0000256" key="9">
    <source>
        <dbReference type="ARBA" id="ARBA00023136"/>
    </source>
</evidence>
<reference evidence="11" key="1">
    <citation type="submission" date="2015-09" db="EMBL/GenBank/DDBJ databases">
        <title>De novo assembly of Pectinophora gossypiella (Pink Bollworm) gut transcriptome.</title>
        <authorList>
            <person name="Tassone E.E."/>
        </authorList>
    </citation>
    <scope>NUCLEOTIDE SEQUENCE</scope>
</reference>
<evidence type="ECO:0000256" key="8">
    <source>
        <dbReference type="ARBA" id="ARBA00022989"/>
    </source>
</evidence>
<comment type="subcellular location">
    <subcellularLocation>
        <location evidence="1 10">Endoplasmic reticulum membrane</location>
        <topology evidence="1 10">Multi-pass membrane protein</topology>
    </subcellularLocation>
</comment>
<dbReference type="OrthoDB" id="1689333at2759"/>
<evidence type="ECO:0000256" key="4">
    <source>
        <dbReference type="ARBA" id="ARBA00022676"/>
    </source>
</evidence>
<dbReference type="UniPathway" id="UPA00378"/>
<feature type="transmembrane region" description="Helical" evidence="10">
    <location>
        <begin position="121"/>
        <end position="141"/>
    </location>
</feature>
<protein>
    <recommendedName>
        <fullName evidence="10">Alpha-1,3-glucosyltransferase</fullName>
        <ecNumber evidence="10">2.4.1.-</ecNumber>
    </recommendedName>
</protein>
<feature type="transmembrane region" description="Helical" evidence="10">
    <location>
        <begin position="364"/>
        <end position="388"/>
    </location>
</feature>
<evidence type="ECO:0000256" key="10">
    <source>
        <dbReference type="RuleBase" id="RU363110"/>
    </source>
</evidence>
<evidence type="ECO:0000256" key="5">
    <source>
        <dbReference type="ARBA" id="ARBA00022679"/>
    </source>
</evidence>
<feature type="transmembrane region" description="Helical" evidence="10">
    <location>
        <begin position="92"/>
        <end position="109"/>
    </location>
</feature>
<feature type="transmembrane region" description="Helical" evidence="10">
    <location>
        <begin position="408"/>
        <end position="429"/>
    </location>
</feature>
<feature type="transmembrane region" description="Helical" evidence="10">
    <location>
        <begin position="480"/>
        <end position="504"/>
    </location>
</feature>
<feature type="transmembrane region" description="Helical" evidence="10">
    <location>
        <begin position="311"/>
        <end position="330"/>
    </location>
</feature>
<dbReference type="PANTHER" id="PTHR12413:SF2">
    <property type="entry name" value="DOLICHYL PYROPHOSPHATE GLC1MAN9GLCNAC2 ALPHA-1,3-GLUCOSYLTRANSFERASE-RELATED"/>
    <property type="match status" value="1"/>
</dbReference>
<sequence length="525" mass="60604">MITQIAVIMTAVKFFFIPLYRSTDFEVHRNWLAVTHNLTIDQWYYDTTSEWTLDYPPFFAWLEYGLSHVAKWFDPQMLHLTNLNYDSNMTVLFQRLSVIVLDFFYILSVKSCSDLISNGKLLVFILLVSNPGLLMVDHIHFQYNGFLYSFLLFSISNMIRSNYLQAAVWFAVLLNLKHIYLYVAPVYVVHLLRAYCFTVSSPDGIHTPWYSFSITNLIKLGVTVVTVFALSFGPFYKHLPQILSRLFPFKRGLCHAYWAPNFWALYNFGDKALQIVLPRFGIAIAKTEAAMTGGLVQEYEHAVLPSIKPSLTFILTIASMIPALVKLWHLGADRRYRTLSFVRCLVVCATCSFMFSWHVHEKAILMILIPLSFLAVLGDVDGKLFLIISTVGHYSLFPLLYPKNLLSIKIFMLLTHCAIAFSNIPLLYVNPKLKGSKRRGFLRLPMLGHLESLYIYGLLVLCIYENAIHKTLGLDKRLPFLPLMFTSVYCSLGVLYFWICYYYYFLNFNLSKVFIAPNTEVKKVK</sequence>
<dbReference type="GO" id="GO:0005789">
    <property type="term" value="C:endoplasmic reticulum membrane"/>
    <property type="evidence" value="ECO:0007669"/>
    <property type="project" value="UniProtKB-SubCell"/>
</dbReference>
<comment type="similarity">
    <text evidence="3 10">Belongs to the ALG6/ALG8 glucosyltransferase family.</text>
</comment>
<evidence type="ECO:0000256" key="3">
    <source>
        <dbReference type="ARBA" id="ARBA00008715"/>
    </source>
</evidence>
<dbReference type="PANTHER" id="PTHR12413">
    <property type="entry name" value="DOLICHYL GLYCOSYLTRANSFERASE"/>
    <property type="match status" value="1"/>
</dbReference>
<name>A0A1E1WIM4_PECGO</name>
<keyword evidence="7 10" id="KW-0256">Endoplasmic reticulum</keyword>
<dbReference type="InterPro" id="IPR004856">
    <property type="entry name" value="Glyco_trans_ALG6/ALG8"/>
</dbReference>
<accession>A0A1E1WIM4</accession>
<evidence type="ECO:0000256" key="1">
    <source>
        <dbReference type="ARBA" id="ARBA00004477"/>
    </source>
</evidence>
<keyword evidence="4 10" id="KW-0328">Glycosyltransferase</keyword>
<evidence type="ECO:0000256" key="6">
    <source>
        <dbReference type="ARBA" id="ARBA00022692"/>
    </source>
</evidence>
<feature type="transmembrane region" description="Helical" evidence="10">
    <location>
        <begin position="450"/>
        <end position="468"/>
    </location>
</feature>
<evidence type="ECO:0000313" key="11">
    <source>
        <dbReference type="EMBL" id="JAT86859.1"/>
    </source>
</evidence>
<dbReference type="GO" id="GO:0006487">
    <property type="term" value="P:protein N-linked glycosylation"/>
    <property type="evidence" value="ECO:0007669"/>
    <property type="project" value="TreeGrafter"/>
</dbReference>
<dbReference type="AlphaFoldDB" id="A0A1E1WIM4"/>
<organism evidence="11">
    <name type="scientific">Pectinophora gossypiella</name>
    <name type="common">Cotton pink bollworm</name>
    <name type="synonym">Depressaria gossypiella</name>
    <dbReference type="NCBI Taxonomy" id="13191"/>
    <lineage>
        <taxon>Eukaryota</taxon>
        <taxon>Metazoa</taxon>
        <taxon>Ecdysozoa</taxon>
        <taxon>Arthropoda</taxon>
        <taxon>Hexapoda</taxon>
        <taxon>Insecta</taxon>
        <taxon>Pterygota</taxon>
        <taxon>Neoptera</taxon>
        <taxon>Endopterygota</taxon>
        <taxon>Lepidoptera</taxon>
        <taxon>Glossata</taxon>
        <taxon>Ditrysia</taxon>
        <taxon>Gelechioidea</taxon>
        <taxon>Gelechiidae</taxon>
        <taxon>Apatetrinae</taxon>
        <taxon>Pectinophora</taxon>
    </lineage>
</organism>
<dbReference type="EMBL" id="GDQN01004195">
    <property type="protein sequence ID" value="JAT86859.1"/>
    <property type="molecule type" value="Transcribed_RNA"/>
</dbReference>
<gene>
    <name evidence="11" type="ORF">g.17091</name>
</gene>
<dbReference type="EC" id="2.4.1.-" evidence="10"/>
<comment type="pathway">
    <text evidence="2 10">Protein modification; protein glycosylation.</text>
</comment>
<dbReference type="GO" id="GO:0042283">
    <property type="term" value="F:dolichyl pyrophosphate Glc1Man9GlcNAc2 alpha-1,3-glucosyltransferase activity"/>
    <property type="evidence" value="ECO:0007669"/>
    <property type="project" value="TreeGrafter"/>
</dbReference>
<keyword evidence="5 10" id="KW-0808">Transferase</keyword>